<name>A0A0S2K803_9GAMM</name>
<dbReference type="PATRIC" id="fig|161398.10.peg.3834"/>
<keyword evidence="1" id="KW-0472">Membrane</keyword>
<protein>
    <submittedName>
        <fullName evidence="2">Uncharacterized protein</fullName>
    </submittedName>
</protein>
<dbReference type="KEGG" id="pphe:PP2015_3750"/>
<keyword evidence="1" id="KW-0812">Transmembrane</keyword>
<dbReference type="Proteomes" id="UP000061457">
    <property type="component" value="Chromosome II"/>
</dbReference>
<feature type="transmembrane region" description="Helical" evidence="1">
    <location>
        <begin position="23"/>
        <end position="41"/>
    </location>
</feature>
<dbReference type="AlphaFoldDB" id="A0A0S2K803"/>
<dbReference type="EMBL" id="CP013188">
    <property type="protein sequence ID" value="ALO44222.1"/>
    <property type="molecule type" value="Genomic_DNA"/>
</dbReference>
<organism evidence="2 3">
    <name type="scientific">Pseudoalteromonas phenolica</name>
    <dbReference type="NCBI Taxonomy" id="161398"/>
    <lineage>
        <taxon>Bacteria</taxon>
        <taxon>Pseudomonadati</taxon>
        <taxon>Pseudomonadota</taxon>
        <taxon>Gammaproteobacteria</taxon>
        <taxon>Alteromonadales</taxon>
        <taxon>Pseudoalteromonadaceae</taxon>
        <taxon>Pseudoalteromonas</taxon>
    </lineage>
</organism>
<evidence type="ECO:0000313" key="3">
    <source>
        <dbReference type="Proteomes" id="UP000061457"/>
    </source>
</evidence>
<keyword evidence="1" id="KW-1133">Transmembrane helix</keyword>
<dbReference type="STRING" id="161398.PP2015_3750"/>
<keyword evidence="3" id="KW-1185">Reference proteome</keyword>
<proteinExistence type="predicted"/>
<gene>
    <name evidence="2" type="ORF">PP2015_3750</name>
</gene>
<evidence type="ECO:0000313" key="2">
    <source>
        <dbReference type="EMBL" id="ALO44222.1"/>
    </source>
</evidence>
<reference evidence="2 3" key="1">
    <citation type="submission" date="2015-11" db="EMBL/GenBank/DDBJ databases">
        <authorList>
            <person name="Zhang Y."/>
            <person name="Guo Z."/>
        </authorList>
    </citation>
    <scope>NUCLEOTIDE SEQUENCE [LARGE SCALE GENOMIC DNA]</scope>
    <source>
        <strain evidence="2 3">KCTC 12086</strain>
    </source>
</reference>
<sequence>MIIERAQYYYEHAQFYLEITMDLFFRIIGACIFLPFIGFYSYVLGPILKLILLPGGLLLLLLILGKEDGVMPLIEAFKSKTKTPQSIELS</sequence>
<evidence type="ECO:0000256" key="1">
    <source>
        <dbReference type="SAM" id="Phobius"/>
    </source>
</evidence>
<accession>A0A0S2K803</accession>